<dbReference type="EMBL" id="CP046509">
    <property type="protein sequence ID" value="QGU88480.1"/>
    <property type="molecule type" value="Genomic_DNA"/>
</dbReference>
<reference evidence="2 3" key="2">
    <citation type="submission" date="2019-12" db="EMBL/GenBank/DDBJ databases">
        <title>Erwinia sp. nov., isolated from droppings of birds in the Qinghai-Tiebt plateau of China.</title>
        <authorList>
            <person name="Ge Y."/>
        </authorList>
    </citation>
    <scope>NUCLEOTIDE SEQUENCE [LARGE SCALE GENOMIC DNA]</scope>
    <source>
        <strain evidence="2 3">J780</strain>
    </source>
</reference>
<organism evidence="2 3">
    <name type="scientific">Erwinia sorbitola</name>
    <dbReference type="NCBI Taxonomy" id="2681984"/>
    <lineage>
        <taxon>Bacteria</taxon>
        <taxon>Pseudomonadati</taxon>
        <taxon>Pseudomonadota</taxon>
        <taxon>Gammaproteobacteria</taxon>
        <taxon>Enterobacterales</taxon>
        <taxon>Erwiniaceae</taxon>
        <taxon>Erwinia</taxon>
    </lineage>
</organism>
<dbReference type="InterPro" id="IPR016776">
    <property type="entry name" value="ApeP-like_dehydratase"/>
</dbReference>
<dbReference type="Proteomes" id="UP000480164">
    <property type="component" value="Unassembled WGS sequence"/>
</dbReference>
<accession>A0A6I6F3Q3</accession>
<evidence type="ECO:0000313" key="1">
    <source>
        <dbReference type="EMBL" id="MTD26914.1"/>
    </source>
</evidence>
<dbReference type="InterPro" id="IPR029069">
    <property type="entry name" value="HotDog_dom_sf"/>
</dbReference>
<dbReference type="KEGG" id="erwi:GN242_15195"/>
<dbReference type="AlphaFoldDB" id="A0A6I6F3Q3"/>
<reference evidence="1 4" key="1">
    <citation type="submission" date="2019-11" db="EMBL/GenBank/DDBJ databases">
        <title>Erwinia sp. nov., isolated from feces of birds in Tibet plateau of China.</title>
        <authorList>
            <person name="Ge Y."/>
        </authorList>
    </citation>
    <scope>NUCLEOTIDE SEQUENCE [LARGE SCALE GENOMIC DNA]</scope>
    <source>
        <strain evidence="1 4">J316</strain>
    </source>
</reference>
<proteinExistence type="predicted"/>
<evidence type="ECO:0000313" key="3">
    <source>
        <dbReference type="Proteomes" id="UP000424752"/>
    </source>
</evidence>
<dbReference type="EMBL" id="WLZX01000002">
    <property type="protein sequence ID" value="MTD26914.1"/>
    <property type="molecule type" value="Genomic_DNA"/>
</dbReference>
<accession>A0A6L6GNH4</accession>
<dbReference type="Pfam" id="PF22817">
    <property type="entry name" value="ApeP-like"/>
    <property type="match status" value="1"/>
</dbReference>
<dbReference type="Proteomes" id="UP000424752">
    <property type="component" value="Chromosome"/>
</dbReference>
<protein>
    <submittedName>
        <fullName evidence="2">Uncharacterized protein</fullName>
    </submittedName>
</protein>
<name>A0A6I6F3Q3_9GAMM</name>
<sequence>MKFPLRAETVIPHRAGMCCIDSLLSITPQQVTACVTLHPQHLLLTASGMLDRSGFIELAAQAACGLKGASAKGRQDAAIALLGGVNNFNVCEDAWVNQTLMIYVTISGEVAKLSLLDFRIECESRLLASGELRVFYQAET</sequence>
<dbReference type="RefSeq" id="WP_154752202.1">
    <property type="nucleotide sequence ID" value="NZ_CP046509.1"/>
</dbReference>
<dbReference type="SUPFAM" id="SSF54637">
    <property type="entry name" value="Thioesterase/thiol ester dehydrase-isomerase"/>
    <property type="match status" value="1"/>
</dbReference>
<dbReference type="Gene3D" id="3.10.129.10">
    <property type="entry name" value="Hotdog Thioesterase"/>
    <property type="match status" value="1"/>
</dbReference>
<gene>
    <name evidence="1" type="ORF">GK011_08185</name>
    <name evidence="2" type="ORF">GN242_15195</name>
</gene>
<evidence type="ECO:0000313" key="2">
    <source>
        <dbReference type="EMBL" id="QGU88480.1"/>
    </source>
</evidence>
<keyword evidence="4" id="KW-1185">Reference proteome</keyword>
<evidence type="ECO:0000313" key="4">
    <source>
        <dbReference type="Proteomes" id="UP000480164"/>
    </source>
</evidence>